<comment type="function">
    <text evidence="1 8">Catalyzes the sequential NAD-dependent oxidations of L-histidinol to L-histidinaldehyde and then to L-histidine.</text>
</comment>
<evidence type="ECO:0000313" key="12">
    <source>
        <dbReference type="Proteomes" id="UP001225034"/>
    </source>
</evidence>
<feature type="binding site" evidence="8">
    <location>
        <position position="320"/>
    </location>
    <ligand>
        <name>substrate</name>
    </ligand>
</feature>
<feature type="binding site" evidence="8">
    <location>
        <position position="412"/>
    </location>
    <ligand>
        <name>substrate</name>
    </ligand>
</feature>
<comment type="catalytic activity">
    <reaction evidence="7 8">
        <text>L-histidinol + 2 NAD(+) + H2O = L-histidine + 2 NADH + 3 H(+)</text>
        <dbReference type="Rhea" id="RHEA:20641"/>
        <dbReference type="ChEBI" id="CHEBI:15377"/>
        <dbReference type="ChEBI" id="CHEBI:15378"/>
        <dbReference type="ChEBI" id="CHEBI:57540"/>
        <dbReference type="ChEBI" id="CHEBI:57595"/>
        <dbReference type="ChEBI" id="CHEBI:57699"/>
        <dbReference type="ChEBI" id="CHEBI:57945"/>
        <dbReference type="EC" id="1.1.1.23"/>
    </reaction>
</comment>
<comment type="cofactor">
    <cofactor evidence="8">
        <name>Zn(2+)</name>
        <dbReference type="ChEBI" id="CHEBI:29105"/>
    </cofactor>
    <text evidence="8">Binds 1 zinc ion per subunit.</text>
</comment>
<keyword evidence="5 8" id="KW-0862">Zinc</keyword>
<feature type="binding site" evidence="8">
    <location>
        <position position="254"/>
    </location>
    <ligand>
        <name>substrate</name>
    </ligand>
</feature>
<evidence type="ECO:0000256" key="4">
    <source>
        <dbReference type="ARBA" id="ARBA00022723"/>
    </source>
</evidence>
<dbReference type="NCBIfam" id="TIGR00069">
    <property type="entry name" value="hisD"/>
    <property type="match status" value="1"/>
</dbReference>
<dbReference type="EC" id="1.1.1.23" evidence="3 8"/>
<evidence type="ECO:0000256" key="2">
    <source>
        <dbReference type="ARBA" id="ARBA00010178"/>
    </source>
</evidence>
<comment type="similarity">
    <text evidence="2 8 9 10">Belongs to the histidinol dehydrogenase family.</text>
</comment>
<comment type="pathway">
    <text evidence="8">Amino-acid biosynthesis; L-histidine biosynthesis; L-histidine from 5-phospho-alpha-D-ribose 1-diphosphate: step 9/9.</text>
</comment>
<dbReference type="Gene3D" id="1.20.5.1300">
    <property type="match status" value="1"/>
</dbReference>
<keyword evidence="8" id="KW-0520">NAD</keyword>
<dbReference type="Gene3D" id="3.40.50.1980">
    <property type="entry name" value="Nitrogenase molybdenum iron protein domain"/>
    <property type="match status" value="2"/>
</dbReference>
<name>A0ABT9YG94_9BACI</name>
<comment type="caution">
    <text evidence="11">The sequence shown here is derived from an EMBL/GenBank/DDBJ whole genome shotgun (WGS) entry which is preliminary data.</text>
</comment>
<evidence type="ECO:0000313" key="11">
    <source>
        <dbReference type="EMBL" id="MDQ0206711.1"/>
    </source>
</evidence>
<dbReference type="EMBL" id="JAUSUA010000002">
    <property type="protein sequence ID" value="MDQ0206711.1"/>
    <property type="molecule type" value="Genomic_DNA"/>
</dbReference>
<feature type="binding site" evidence="8">
    <location>
        <position position="121"/>
    </location>
    <ligand>
        <name>NAD(+)</name>
        <dbReference type="ChEBI" id="CHEBI:57540"/>
    </ligand>
</feature>
<feature type="binding site" evidence="8">
    <location>
        <position position="407"/>
    </location>
    <ligand>
        <name>substrate</name>
    </ligand>
</feature>
<feature type="binding site" evidence="8">
    <location>
        <position position="412"/>
    </location>
    <ligand>
        <name>Zn(2+)</name>
        <dbReference type="ChEBI" id="CHEBI:29105"/>
    </ligand>
</feature>
<feature type="binding site" evidence="8">
    <location>
        <position position="183"/>
    </location>
    <ligand>
        <name>NAD(+)</name>
        <dbReference type="ChEBI" id="CHEBI:57540"/>
    </ligand>
</feature>
<dbReference type="InterPro" id="IPR016161">
    <property type="entry name" value="Ald_DH/histidinol_DH"/>
</dbReference>
<evidence type="ECO:0000256" key="5">
    <source>
        <dbReference type="ARBA" id="ARBA00022833"/>
    </source>
</evidence>
<feature type="binding site" evidence="8">
    <location>
        <position position="229"/>
    </location>
    <ligand>
        <name>substrate</name>
    </ligand>
</feature>
<dbReference type="InterPro" id="IPR001692">
    <property type="entry name" value="Histidinol_DH_CS"/>
</dbReference>
<dbReference type="InterPro" id="IPR012131">
    <property type="entry name" value="Hstdl_DH"/>
</dbReference>
<gene>
    <name evidence="8" type="primary">hisD</name>
    <name evidence="11" type="ORF">J2S05_001510</name>
</gene>
<keyword evidence="12" id="KW-1185">Reference proteome</keyword>
<dbReference type="PRINTS" id="PR00083">
    <property type="entry name" value="HOLDHDRGNASE"/>
</dbReference>
<evidence type="ECO:0000256" key="8">
    <source>
        <dbReference type="HAMAP-Rule" id="MF_01024"/>
    </source>
</evidence>
<evidence type="ECO:0000256" key="6">
    <source>
        <dbReference type="ARBA" id="ARBA00023002"/>
    </source>
</evidence>
<protein>
    <recommendedName>
        <fullName evidence="3 8">Histidinol dehydrogenase</fullName>
        <shortName evidence="8">HDH</shortName>
        <ecNumber evidence="3 8">1.1.1.23</ecNumber>
    </recommendedName>
</protein>
<reference evidence="11 12" key="1">
    <citation type="submission" date="2023-07" db="EMBL/GenBank/DDBJ databases">
        <title>Genomic Encyclopedia of Type Strains, Phase IV (KMG-IV): sequencing the most valuable type-strain genomes for metagenomic binning, comparative biology and taxonomic classification.</title>
        <authorList>
            <person name="Goeker M."/>
        </authorList>
    </citation>
    <scope>NUCLEOTIDE SEQUENCE [LARGE SCALE GENOMIC DNA]</scope>
    <source>
        <strain evidence="11 12">DSM 19154</strain>
    </source>
</reference>
<feature type="binding site" evidence="8">
    <location>
        <position position="251"/>
    </location>
    <ligand>
        <name>Zn(2+)</name>
        <dbReference type="ChEBI" id="CHEBI:29105"/>
    </ligand>
</feature>
<dbReference type="PANTHER" id="PTHR21256">
    <property type="entry name" value="HISTIDINOL DEHYDROGENASE HDH"/>
    <property type="match status" value="1"/>
</dbReference>
<proteinExistence type="inferred from homology"/>
<dbReference type="CDD" id="cd06572">
    <property type="entry name" value="Histidinol_dh"/>
    <property type="match status" value="1"/>
</dbReference>
<keyword evidence="8" id="KW-0368">Histidine biosynthesis</keyword>
<dbReference type="SUPFAM" id="SSF53720">
    <property type="entry name" value="ALDH-like"/>
    <property type="match status" value="1"/>
</dbReference>
<evidence type="ECO:0000256" key="3">
    <source>
        <dbReference type="ARBA" id="ARBA00012965"/>
    </source>
</evidence>
<feature type="binding site" evidence="8">
    <location>
        <position position="254"/>
    </location>
    <ligand>
        <name>Zn(2+)</name>
        <dbReference type="ChEBI" id="CHEBI:29105"/>
    </ligand>
</feature>
<organism evidence="11 12">
    <name type="scientific">Alkalicoccobacillus murimartini</name>
    <dbReference type="NCBI Taxonomy" id="171685"/>
    <lineage>
        <taxon>Bacteria</taxon>
        <taxon>Bacillati</taxon>
        <taxon>Bacillota</taxon>
        <taxon>Bacilli</taxon>
        <taxon>Bacillales</taxon>
        <taxon>Bacillaceae</taxon>
        <taxon>Alkalicoccobacillus</taxon>
    </lineage>
</organism>
<feature type="active site" description="Proton acceptor" evidence="8">
    <location>
        <position position="320"/>
    </location>
</feature>
<keyword evidence="6 8" id="KW-0560">Oxidoreductase</keyword>
<evidence type="ECO:0000256" key="10">
    <source>
        <dbReference type="RuleBase" id="RU004175"/>
    </source>
</evidence>
<feature type="binding site" evidence="8">
    <location>
        <position position="251"/>
    </location>
    <ligand>
        <name>substrate</name>
    </ligand>
</feature>
<dbReference type="PIRSF" id="PIRSF000099">
    <property type="entry name" value="Histidinol_dh"/>
    <property type="match status" value="1"/>
</dbReference>
<accession>A0ABT9YG94</accession>
<dbReference type="Proteomes" id="UP001225034">
    <property type="component" value="Unassembled WGS sequence"/>
</dbReference>
<feature type="binding site" evidence="8">
    <location>
        <position position="353"/>
    </location>
    <ligand>
        <name>Zn(2+)</name>
        <dbReference type="ChEBI" id="CHEBI:29105"/>
    </ligand>
</feature>
<keyword evidence="4 8" id="KW-0479">Metal-binding</keyword>
<feature type="active site" description="Proton acceptor" evidence="8">
    <location>
        <position position="319"/>
    </location>
</feature>
<keyword evidence="8" id="KW-0028">Amino-acid biosynthesis</keyword>
<dbReference type="PANTHER" id="PTHR21256:SF2">
    <property type="entry name" value="HISTIDINE BIOSYNTHESIS TRIFUNCTIONAL PROTEIN"/>
    <property type="match status" value="1"/>
</dbReference>
<dbReference type="HAMAP" id="MF_01024">
    <property type="entry name" value="HisD"/>
    <property type="match status" value="1"/>
</dbReference>
<dbReference type="PROSITE" id="PS00611">
    <property type="entry name" value="HISOL_DEHYDROGENASE"/>
    <property type="match status" value="1"/>
</dbReference>
<sequence length="426" mass="45885">MRIVKVDEAFTIKRTVEAGKEKEQQIVDGIIKQVREQGDEALFALTRDLDGADLTQLKVKQSELDQAYQQVEPNVIAAIREAIERIRDFHQRQVTQSWMTTHSDGVMLGQKVTPLDRVGVYVPGGKAAYPSSIIMNVVPAQVAGVSEIAMVSPSQKNGQLPAGVLVTAHELGIKEIYKIGGAQAVAALAYGTETIAPVDKITGPGNIFVALAKRAVYGVVDIDMIAGPSDITVLADETAIPSHVAADLLSQAEHDELATAVLVTDSKTLADAVSEQVETQLKTLPKEDIARTSIENQGVIYLTENLVQSIRTVNQLAPEHLEIIVENPMEQLGKIRHAGAIFLGPYTTEPVGDYFAGPNHVLPTEGTARFSSPLSVDDFVKKSSVLSYSKEALIAQADAITTLARLEGLEAHARAVEIRLGDDSDE</sequence>
<dbReference type="RefSeq" id="WP_306981434.1">
    <property type="nucleotide sequence ID" value="NZ_JAUSUA010000002.1"/>
</dbReference>
<dbReference type="GO" id="GO:0004399">
    <property type="term" value="F:histidinol dehydrogenase activity"/>
    <property type="evidence" value="ECO:0007669"/>
    <property type="project" value="UniProtKB-EC"/>
</dbReference>
<dbReference type="Pfam" id="PF00815">
    <property type="entry name" value="Histidinol_dh"/>
    <property type="match status" value="1"/>
</dbReference>
<evidence type="ECO:0000256" key="7">
    <source>
        <dbReference type="ARBA" id="ARBA00049489"/>
    </source>
</evidence>
<evidence type="ECO:0000256" key="1">
    <source>
        <dbReference type="ARBA" id="ARBA00003850"/>
    </source>
</evidence>
<feature type="binding site" evidence="8">
    <location>
        <position position="353"/>
    </location>
    <ligand>
        <name>substrate</name>
    </ligand>
</feature>
<evidence type="ECO:0000256" key="9">
    <source>
        <dbReference type="PIRNR" id="PIRNR000099"/>
    </source>
</evidence>
<feature type="binding site" evidence="8">
    <location>
        <position position="206"/>
    </location>
    <ligand>
        <name>NAD(+)</name>
        <dbReference type="ChEBI" id="CHEBI:57540"/>
    </ligand>
</feature>
<dbReference type="InterPro" id="IPR022695">
    <property type="entry name" value="Histidinol_DH_monofunct"/>
</dbReference>